<keyword evidence="3 5" id="KW-0067">ATP-binding</keyword>
<keyword evidence="2" id="KW-0547">Nucleotide-binding</keyword>
<proteinExistence type="predicted"/>
<dbReference type="PANTHER" id="PTHR42781:SF4">
    <property type="entry name" value="SPERMIDINE_PUTRESCINE IMPORT ATP-BINDING PROTEIN POTA"/>
    <property type="match status" value="1"/>
</dbReference>
<evidence type="ECO:0000313" key="6">
    <source>
        <dbReference type="Proteomes" id="UP000663088"/>
    </source>
</evidence>
<dbReference type="InterPro" id="IPR050093">
    <property type="entry name" value="ABC_SmlMolc_Importer"/>
</dbReference>
<evidence type="ECO:0000256" key="2">
    <source>
        <dbReference type="ARBA" id="ARBA00022741"/>
    </source>
</evidence>
<evidence type="ECO:0000313" key="5">
    <source>
        <dbReference type="EMBL" id="QSR86715.1"/>
    </source>
</evidence>
<dbReference type="SUPFAM" id="SSF52540">
    <property type="entry name" value="P-loop containing nucleoside triphosphate hydrolases"/>
    <property type="match status" value="1"/>
</dbReference>
<dbReference type="SMART" id="SM00382">
    <property type="entry name" value="AAA"/>
    <property type="match status" value="1"/>
</dbReference>
<dbReference type="Proteomes" id="UP000663088">
    <property type="component" value="Chromosome"/>
</dbReference>
<dbReference type="InterPro" id="IPR017871">
    <property type="entry name" value="ABC_transporter-like_CS"/>
</dbReference>
<gene>
    <name evidence="5" type="ORF">EM20IM_09640</name>
</gene>
<dbReference type="Gene3D" id="3.40.50.300">
    <property type="entry name" value="P-loop containing nucleotide triphosphate hydrolases"/>
    <property type="match status" value="1"/>
</dbReference>
<dbReference type="PROSITE" id="PS50893">
    <property type="entry name" value="ABC_TRANSPORTER_2"/>
    <property type="match status" value="1"/>
</dbReference>
<reference evidence="5 6" key="1">
    <citation type="submission" date="2020-12" db="EMBL/GenBank/DDBJ databases">
        <authorList>
            <person name="Awala S.I."/>
            <person name="Gwak J.-H."/>
            <person name="Kim S.-J."/>
            <person name="Rhee S.-K."/>
        </authorList>
    </citation>
    <scope>NUCLEOTIDE SEQUENCE [LARGE SCALE GENOMIC DNA]</scope>
    <source>
        <strain evidence="5 6">IT5</strain>
    </source>
</reference>
<name>A0ABX7PUN6_9BACT</name>
<feature type="domain" description="ABC transporter" evidence="4">
    <location>
        <begin position="6"/>
        <end position="244"/>
    </location>
</feature>
<dbReference type="Pfam" id="PF00005">
    <property type="entry name" value="ABC_tran"/>
    <property type="match status" value="1"/>
</dbReference>
<dbReference type="Gene3D" id="2.40.50.100">
    <property type="match status" value="1"/>
</dbReference>
<dbReference type="InterPro" id="IPR003593">
    <property type="entry name" value="AAA+_ATPase"/>
</dbReference>
<dbReference type="SUPFAM" id="SSF50331">
    <property type="entry name" value="MOP-like"/>
    <property type="match status" value="1"/>
</dbReference>
<organism evidence="5 6">
    <name type="scientific">Candidatus Methylacidiphilum infernorum</name>
    <dbReference type="NCBI Taxonomy" id="511746"/>
    <lineage>
        <taxon>Bacteria</taxon>
        <taxon>Pseudomonadati</taxon>
        <taxon>Verrucomicrobiota</taxon>
        <taxon>Methylacidiphilae</taxon>
        <taxon>Methylacidiphilales</taxon>
        <taxon>Methylacidiphilaceae</taxon>
        <taxon>Methylacidiphilum (ex Ratnadevi et al. 2023)</taxon>
    </lineage>
</organism>
<keyword evidence="1" id="KW-0813">Transport</keyword>
<dbReference type="PROSITE" id="PS00211">
    <property type="entry name" value="ABC_TRANSPORTER_1"/>
    <property type="match status" value="1"/>
</dbReference>
<accession>A0ABX7PUN6</accession>
<dbReference type="RefSeq" id="WP_206846735.1">
    <property type="nucleotide sequence ID" value="NZ_CP065956.1"/>
</dbReference>
<dbReference type="PANTHER" id="PTHR42781">
    <property type="entry name" value="SPERMIDINE/PUTRESCINE IMPORT ATP-BINDING PROTEIN POTA"/>
    <property type="match status" value="1"/>
</dbReference>
<dbReference type="InterPro" id="IPR027417">
    <property type="entry name" value="P-loop_NTPase"/>
</dbReference>
<dbReference type="GO" id="GO:0005524">
    <property type="term" value="F:ATP binding"/>
    <property type="evidence" value="ECO:0007669"/>
    <property type="project" value="UniProtKB-KW"/>
</dbReference>
<evidence type="ECO:0000259" key="4">
    <source>
        <dbReference type="PROSITE" id="PS50893"/>
    </source>
</evidence>
<keyword evidence="6" id="KW-1185">Reference proteome</keyword>
<sequence>MDQERKFYLKIEKKISEELQIQAEFSIPLFPSSLTAFYGPSGSGKTTLLRCIAGLDFPDSGMISMGEEIWVDTQRKLNLPPYRRNIGYVVQEDALFPHLKVEENVAYALKKKLGISRKEIKTRVSHVLQKTGIEKLASRWPETLSGGEKRRVALARAIARQPRLLLLDEPLSGLDFKAKEEIRQLIEEIAYEGNCLTIMISHEKAEVIQMARYVGIVSCGKLLQFGETSHVLSAPETLEAAQIIGLENIIPGEILCIEGGKVLVQTPMGVMETVLKDNKNEFSQGKKIFCLFRAEDIAISRDGNLLDNNEGAKKSILSIRNRYGGIVRKVKESGGVAQLSIDCGVILNALISQSSLAEMNIREGDFLYLMIKAGAIHMMERDF</sequence>
<dbReference type="EMBL" id="CP065956">
    <property type="protein sequence ID" value="QSR86715.1"/>
    <property type="molecule type" value="Genomic_DNA"/>
</dbReference>
<dbReference type="InterPro" id="IPR008995">
    <property type="entry name" value="Mo/tungstate-bd_C_term_dom"/>
</dbReference>
<evidence type="ECO:0000256" key="1">
    <source>
        <dbReference type="ARBA" id="ARBA00022448"/>
    </source>
</evidence>
<protein>
    <submittedName>
        <fullName evidence="5">ABC transporter ATP-binding protein</fullName>
    </submittedName>
</protein>
<dbReference type="InterPro" id="IPR003439">
    <property type="entry name" value="ABC_transporter-like_ATP-bd"/>
</dbReference>
<evidence type="ECO:0000256" key="3">
    <source>
        <dbReference type="ARBA" id="ARBA00022840"/>
    </source>
</evidence>